<comment type="caution">
    <text evidence="3">The sequence shown here is derived from an EMBL/GenBank/DDBJ whole genome shotgun (WGS) entry which is preliminary data.</text>
</comment>
<name>A0A1Q8X1N3_9ACTO</name>
<dbReference type="RefSeq" id="WP_075415553.1">
    <property type="nucleotide sequence ID" value="NZ_CAUPXL010000034.1"/>
</dbReference>
<keyword evidence="1" id="KW-1133">Transmembrane helix</keyword>
<accession>A0A1Q8X1N3</accession>
<dbReference type="Proteomes" id="UP000186769">
    <property type="component" value="Unassembled WGS sequence"/>
</dbReference>
<gene>
    <name evidence="3" type="ORF">BKH15_12540</name>
    <name evidence="2" type="ORF">RF687_07330</name>
</gene>
<evidence type="ECO:0000313" key="4">
    <source>
        <dbReference type="Proteomes" id="UP000186769"/>
    </source>
</evidence>
<evidence type="ECO:0000313" key="2">
    <source>
        <dbReference type="EMBL" id="MDR0177757.1"/>
    </source>
</evidence>
<evidence type="ECO:0008006" key="5">
    <source>
        <dbReference type="Google" id="ProtNLM"/>
    </source>
</evidence>
<proteinExistence type="predicted"/>
<dbReference type="EMBL" id="MSKW01000028">
    <property type="protein sequence ID" value="OLO74242.1"/>
    <property type="molecule type" value="Genomic_DNA"/>
</dbReference>
<evidence type="ECO:0000256" key="1">
    <source>
        <dbReference type="SAM" id="Phobius"/>
    </source>
</evidence>
<dbReference type="EMBL" id="JAMZMF010000009">
    <property type="protein sequence ID" value="MDR0177757.1"/>
    <property type="molecule type" value="Genomic_DNA"/>
</dbReference>
<keyword evidence="1" id="KW-0472">Membrane</keyword>
<dbReference type="AlphaFoldDB" id="A0A1Q8X1N3"/>
<sequence length="177" mass="19315">MRQQIRFLTHALGRRETLKYLSIAAVGAAIAPLTGCSGSTLAFKKFATGTWEVTMDGLEKAPDVTVTVADGKWTFVPKSGDQDRQTEGTWSLSGTSLTLKETGDAEWFFNEGSQGVGVGIPEEVNTEEIPKSFKWRYESADEMDIPLSWDKKTKTLTLTGTDSGGGPFTINAKKQEK</sequence>
<organism evidence="3 4">
    <name type="scientific">Actinomyces oris</name>
    <dbReference type="NCBI Taxonomy" id="544580"/>
    <lineage>
        <taxon>Bacteria</taxon>
        <taxon>Bacillati</taxon>
        <taxon>Actinomycetota</taxon>
        <taxon>Actinomycetes</taxon>
        <taxon>Actinomycetales</taxon>
        <taxon>Actinomycetaceae</taxon>
        <taxon>Actinomyces</taxon>
    </lineage>
</organism>
<protein>
    <recommendedName>
        <fullName evidence="5">Tat pathway signal sequence domain protein</fullName>
    </recommendedName>
</protein>
<evidence type="ECO:0000313" key="3">
    <source>
        <dbReference type="EMBL" id="OLO74242.1"/>
    </source>
</evidence>
<reference evidence="2" key="2">
    <citation type="submission" date="2022-06" db="EMBL/GenBank/DDBJ databases">
        <title>Draft Genome Sequences of Three Actinomyces oris Strains, Isolated from Healthy Human Feces.</title>
        <authorList>
            <person name="Ye Y."/>
            <person name="Liu C."/>
            <person name="Zhao J."/>
            <person name="Xu J."/>
            <person name="Huang H."/>
            <person name="Wang B."/>
            <person name="Wei J."/>
            <person name="Jing X."/>
        </authorList>
    </citation>
    <scope>NUCLEOTIDE SEQUENCE</scope>
    <source>
        <strain evidence="2">CNGBCC1803727</strain>
    </source>
</reference>
<feature type="transmembrane region" description="Helical" evidence="1">
    <location>
        <begin position="20"/>
        <end position="43"/>
    </location>
</feature>
<dbReference type="Proteomes" id="UP001230065">
    <property type="component" value="Unassembled WGS sequence"/>
</dbReference>
<keyword evidence="1" id="KW-0812">Transmembrane</keyword>
<reference evidence="3 4" key="1">
    <citation type="submission" date="2016-12" db="EMBL/GenBank/DDBJ databases">
        <title>Genomic comparison of strains in the 'Actinomyces naeslundii' group.</title>
        <authorList>
            <person name="Mughal S.R."/>
            <person name="Do T."/>
            <person name="Gilbert S.C."/>
            <person name="Witherden E.A."/>
            <person name="Didelot X."/>
            <person name="Beighton D."/>
        </authorList>
    </citation>
    <scope>NUCLEOTIDE SEQUENCE [LARGE SCALE GENOMIC DNA]</scope>
    <source>
        <strain evidence="3 4">G53E</strain>
    </source>
</reference>